<dbReference type="Pfam" id="PF04203">
    <property type="entry name" value="Sortase"/>
    <property type="match status" value="1"/>
</dbReference>
<dbReference type="SUPFAM" id="SSF63817">
    <property type="entry name" value="Sortase"/>
    <property type="match status" value="1"/>
</dbReference>
<accession>A0ABT2GUL1</accession>
<keyword evidence="3" id="KW-1133">Transmembrane helix</keyword>
<evidence type="ECO:0000256" key="3">
    <source>
        <dbReference type="SAM" id="Phobius"/>
    </source>
</evidence>
<evidence type="ECO:0000256" key="2">
    <source>
        <dbReference type="SAM" id="MobiDB-lite"/>
    </source>
</evidence>
<dbReference type="NCBIfam" id="NF033748">
    <property type="entry name" value="class_F_sortase"/>
    <property type="match status" value="1"/>
</dbReference>
<dbReference type="InterPro" id="IPR042001">
    <property type="entry name" value="Sortase_F"/>
</dbReference>
<dbReference type="EMBL" id="JANLCM010000002">
    <property type="protein sequence ID" value="MCS5719909.1"/>
    <property type="molecule type" value="Genomic_DNA"/>
</dbReference>
<keyword evidence="5" id="KW-1185">Reference proteome</keyword>
<protein>
    <submittedName>
        <fullName evidence="4">Class F sortase</fullName>
    </submittedName>
</protein>
<reference evidence="4" key="1">
    <citation type="submission" date="2022-08" db="EMBL/GenBank/DDBJ databases">
        <authorList>
            <person name="Deng Y."/>
            <person name="Han X.-F."/>
            <person name="Zhang Y.-Q."/>
        </authorList>
    </citation>
    <scope>NUCLEOTIDE SEQUENCE</scope>
    <source>
        <strain evidence="4">CPCC 205763</strain>
    </source>
</reference>
<dbReference type="InterPro" id="IPR005754">
    <property type="entry name" value="Sortase"/>
</dbReference>
<organism evidence="4 5">
    <name type="scientific">Herbiconiux aconitum</name>
    <dbReference type="NCBI Taxonomy" id="2970913"/>
    <lineage>
        <taxon>Bacteria</taxon>
        <taxon>Bacillati</taxon>
        <taxon>Actinomycetota</taxon>
        <taxon>Actinomycetes</taxon>
        <taxon>Micrococcales</taxon>
        <taxon>Microbacteriaceae</taxon>
        <taxon>Herbiconiux</taxon>
    </lineage>
</organism>
<name>A0ABT2GUL1_9MICO</name>
<dbReference type="Proteomes" id="UP001165584">
    <property type="component" value="Unassembled WGS sequence"/>
</dbReference>
<dbReference type="InterPro" id="IPR023365">
    <property type="entry name" value="Sortase_dom-sf"/>
</dbReference>
<evidence type="ECO:0000313" key="4">
    <source>
        <dbReference type="EMBL" id="MCS5719909.1"/>
    </source>
</evidence>
<feature type="transmembrane region" description="Helical" evidence="3">
    <location>
        <begin position="12"/>
        <end position="33"/>
    </location>
</feature>
<dbReference type="CDD" id="cd05829">
    <property type="entry name" value="Sortase_F"/>
    <property type="match status" value="1"/>
</dbReference>
<proteinExistence type="predicted"/>
<keyword evidence="3" id="KW-0472">Membrane</keyword>
<sequence>MHRRSALGRAAPPGLLLAGAIVAVAGLIAGLIAGCTGVGASHSGGVGEATSAATATASASESADAGRSDPAIGAAGGFQNPQLEESAPAGRTDAQPVRVRIPGIGVDSGLEALTRDAAGWIEPPTDFGSAGWYRDGVVPGQLGPAVIAGHIDSVVGPAVFYDLVKLTPGDTVQVELADGSTVAFRVDRSIQVPKNDFPTEAVYGPTPDAQLRLVTCGGTFDDASGHYVDNVVVFATKI</sequence>
<keyword evidence="1" id="KW-0378">Hydrolase</keyword>
<gene>
    <name evidence="4" type="ORF">N1027_17400</name>
</gene>
<comment type="caution">
    <text evidence="4">The sequence shown here is derived from an EMBL/GenBank/DDBJ whole genome shotgun (WGS) entry which is preliminary data.</text>
</comment>
<dbReference type="RefSeq" id="WP_259509524.1">
    <property type="nucleotide sequence ID" value="NZ_JANLCM010000002.1"/>
</dbReference>
<keyword evidence="3" id="KW-0812">Transmembrane</keyword>
<dbReference type="PROSITE" id="PS51257">
    <property type="entry name" value="PROKAR_LIPOPROTEIN"/>
    <property type="match status" value="1"/>
</dbReference>
<feature type="region of interest" description="Disordered" evidence="2">
    <location>
        <begin position="57"/>
        <end position="95"/>
    </location>
</feature>
<dbReference type="Gene3D" id="2.40.260.10">
    <property type="entry name" value="Sortase"/>
    <property type="match status" value="1"/>
</dbReference>
<evidence type="ECO:0000313" key="5">
    <source>
        <dbReference type="Proteomes" id="UP001165584"/>
    </source>
</evidence>
<evidence type="ECO:0000256" key="1">
    <source>
        <dbReference type="ARBA" id="ARBA00022801"/>
    </source>
</evidence>